<comment type="caution">
    <text evidence="1">The sequence shown here is derived from an EMBL/GenBank/DDBJ whole genome shotgun (WGS) entry which is preliminary data.</text>
</comment>
<name>A0AAV5L0E0_9ROSI</name>
<keyword evidence="2" id="KW-1185">Reference proteome</keyword>
<dbReference type="EMBL" id="BPVZ01000087">
    <property type="protein sequence ID" value="GKV30572.1"/>
    <property type="molecule type" value="Genomic_DNA"/>
</dbReference>
<reference evidence="1 2" key="1">
    <citation type="journal article" date="2021" name="Commun. Biol.">
        <title>The genome of Shorea leprosula (Dipterocarpaceae) highlights the ecological relevance of drought in aseasonal tropical rainforests.</title>
        <authorList>
            <person name="Ng K.K.S."/>
            <person name="Kobayashi M.J."/>
            <person name="Fawcett J.A."/>
            <person name="Hatakeyama M."/>
            <person name="Paape T."/>
            <person name="Ng C.H."/>
            <person name="Ang C.C."/>
            <person name="Tnah L.H."/>
            <person name="Lee C.T."/>
            <person name="Nishiyama T."/>
            <person name="Sese J."/>
            <person name="O'Brien M.J."/>
            <person name="Copetti D."/>
            <person name="Mohd Noor M.I."/>
            <person name="Ong R.C."/>
            <person name="Putra M."/>
            <person name="Sireger I.Z."/>
            <person name="Indrioko S."/>
            <person name="Kosugi Y."/>
            <person name="Izuno A."/>
            <person name="Isagi Y."/>
            <person name="Lee S.L."/>
            <person name="Shimizu K.K."/>
        </authorList>
    </citation>
    <scope>NUCLEOTIDE SEQUENCE [LARGE SCALE GENOMIC DNA]</scope>
    <source>
        <strain evidence="1">214</strain>
    </source>
</reference>
<accession>A0AAV5L0E0</accession>
<evidence type="ECO:0000313" key="2">
    <source>
        <dbReference type="Proteomes" id="UP001054252"/>
    </source>
</evidence>
<protein>
    <submittedName>
        <fullName evidence="1">Uncharacterized protein</fullName>
    </submittedName>
</protein>
<proteinExistence type="predicted"/>
<organism evidence="1 2">
    <name type="scientific">Rubroshorea leprosula</name>
    <dbReference type="NCBI Taxonomy" id="152421"/>
    <lineage>
        <taxon>Eukaryota</taxon>
        <taxon>Viridiplantae</taxon>
        <taxon>Streptophyta</taxon>
        <taxon>Embryophyta</taxon>
        <taxon>Tracheophyta</taxon>
        <taxon>Spermatophyta</taxon>
        <taxon>Magnoliopsida</taxon>
        <taxon>eudicotyledons</taxon>
        <taxon>Gunneridae</taxon>
        <taxon>Pentapetalae</taxon>
        <taxon>rosids</taxon>
        <taxon>malvids</taxon>
        <taxon>Malvales</taxon>
        <taxon>Dipterocarpaceae</taxon>
        <taxon>Rubroshorea</taxon>
    </lineage>
</organism>
<dbReference type="Proteomes" id="UP001054252">
    <property type="component" value="Unassembled WGS sequence"/>
</dbReference>
<sequence>MWGILPHIPIPLPKENRNPCKGSKDSVLVMLYGT</sequence>
<dbReference type="AlphaFoldDB" id="A0AAV5L0E0"/>
<gene>
    <name evidence="1" type="ORF">SLEP1_g39373</name>
</gene>
<evidence type="ECO:0000313" key="1">
    <source>
        <dbReference type="EMBL" id="GKV30572.1"/>
    </source>
</evidence>